<evidence type="ECO:0000256" key="2">
    <source>
        <dbReference type="RuleBase" id="RU004349"/>
    </source>
</evidence>
<dbReference type="PANTHER" id="PTHR10906">
    <property type="entry name" value="SECY/SEC61-ALPHA FAMILY MEMBER"/>
    <property type="match status" value="1"/>
</dbReference>
<evidence type="ECO:0000313" key="3">
    <source>
        <dbReference type="EnsemblPlants" id="EMT25823"/>
    </source>
</evidence>
<dbReference type="Gene3D" id="1.10.3370.10">
    <property type="entry name" value="SecY subunit domain"/>
    <property type="match status" value="1"/>
</dbReference>
<dbReference type="GO" id="GO:0009535">
    <property type="term" value="C:chloroplast thylakoid membrane"/>
    <property type="evidence" value="ECO:0007669"/>
    <property type="project" value="UniProtKB-SubCell"/>
</dbReference>
<dbReference type="InterPro" id="IPR023201">
    <property type="entry name" value="SecY_dom_sf"/>
</dbReference>
<dbReference type="ExpressionAtlas" id="M8BVI8">
    <property type="expression patterns" value="baseline"/>
</dbReference>
<accession>M8BVI8</accession>
<comment type="similarity">
    <text evidence="2">Belongs to the SecY/SEC61-alpha family.</text>
</comment>
<reference evidence="3" key="1">
    <citation type="submission" date="2015-06" db="UniProtKB">
        <authorList>
            <consortium name="EnsemblPlants"/>
        </authorList>
    </citation>
    <scope>IDENTIFICATION</scope>
</reference>
<dbReference type="EnsemblPlants" id="EMT25823">
    <property type="protein sequence ID" value="EMT25823"/>
    <property type="gene ID" value="F775_00121"/>
</dbReference>
<protein>
    <submittedName>
        <fullName evidence="3">Protein transport protein Sec61 subunit alpha</fullName>
    </submittedName>
</protein>
<dbReference type="AlphaFoldDB" id="M8BVI8"/>
<comment type="subcellular location">
    <subcellularLocation>
        <location evidence="1">Plastid</location>
        <location evidence="1">Chloroplast thylakoid membrane</location>
        <topology evidence="1">Multi-pass membrane protein</topology>
    </subcellularLocation>
</comment>
<organism evidence="3">
    <name type="scientific">Aegilops tauschii</name>
    <name type="common">Tausch's goatgrass</name>
    <name type="synonym">Aegilops squarrosa</name>
    <dbReference type="NCBI Taxonomy" id="37682"/>
    <lineage>
        <taxon>Eukaryota</taxon>
        <taxon>Viridiplantae</taxon>
        <taxon>Streptophyta</taxon>
        <taxon>Embryophyta</taxon>
        <taxon>Tracheophyta</taxon>
        <taxon>Spermatophyta</taxon>
        <taxon>Magnoliopsida</taxon>
        <taxon>Liliopsida</taxon>
        <taxon>Poales</taxon>
        <taxon>Poaceae</taxon>
        <taxon>BOP clade</taxon>
        <taxon>Pooideae</taxon>
        <taxon>Triticodae</taxon>
        <taxon>Triticeae</taxon>
        <taxon>Triticinae</taxon>
        <taxon>Aegilops</taxon>
    </lineage>
</organism>
<sequence>MASFDLFRLRPLAELLPEVESPTEAVLPADGGVHGRVATRRPGGHPAPAVRDRHQHGPARPALLVPHGLRGQLRNHHGLRRLLVSEAASHLLMGLRVVNPIPENRVLLNGLQKVLGDLEPDALTVEVVRVEQKASSLGRVLDEQRNQMQRLHAENPEEQIAIVDAQYMVHHAVPMLQGKLESPIRLQGDKEKPRGCFENVILNISGSGGYQSVKRVVGNDNLVFVGGVIVIYLDEALRKGYGLLSGIPLCTAANVCATLLWRAFRDGKHGDLAATFGFFLLVCRLQGLHVALPLTRPRRSPDDEAAARFQANYSIDISYLSYAPILFQAMLLSCTYVFSEQLYMKFGGDKLVNLLGKWERSKSFGGFVPVSGIAYYITTPPTLADVARDPVHTCLYAALLLGRCAYVSTAWFVLRRYSKRYVARLVGAGVSVTPTQAYSIPVSRWNGRVAMVAFAVGLCVGALTLLAGFMRVTGSGTGIMLAVTGIYSFCLDARASSGIGAIGL</sequence>
<name>M8BVI8_AEGTA</name>
<dbReference type="SUPFAM" id="SSF103491">
    <property type="entry name" value="Preprotein translocase SecY subunit"/>
    <property type="match status" value="1"/>
</dbReference>
<dbReference type="GO" id="GO:0015031">
    <property type="term" value="P:protein transport"/>
    <property type="evidence" value="ECO:0007669"/>
    <property type="project" value="InterPro"/>
</dbReference>
<dbReference type="InterPro" id="IPR002208">
    <property type="entry name" value="SecY/SEC61-alpha"/>
</dbReference>
<dbReference type="Pfam" id="PF00344">
    <property type="entry name" value="SecY"/>
    <property type="match status" value="1"/>
</dbReference>
<proteinExistence type="inferred from homology"/>
<evidence type="ECO:0000256" key="1">
    <source>
        <dbReference type="ARBA" id="ARBA00004454"/>
    </source>
</evidence>